<sequence>MGKTIDLNGKSYSVVPEVETVQQLLEHLKLGNRILIVEKNKEILQKDSYDAPIMDRDQIEIIHFVGGG</sequence>
<dbReference type="NCBIfam" id="TIGR01683">
    <property type="entry name" value="thiS"/>
    <property type="match status" value="1"/>
</dbReference>
<dbReference type="Pfam" id="PF02597">
    <property type="entry name" value="ThiS"/>
    <property type="match status" value="1"/>
</dbReference>
<keyword evidence="2" id="KW-1185">Reference proteome</keyword>
<dbReference type="InterPro" id="IPR016155">
    <property type="entry name" value="Mopterin_synth/thiamin_S_b"/>
</dbReference>
<dbReference type="Gene3D" id="3.10.20.30">
    <property type="match status" value="1"/>
</dbReference>
<dbReference type="PANTHER" id="PTHR34472:SF1">
    <property type="entry name" value="SULFUR CARRIER PROTEIN THIS"/>
    <property type="match status" value="1"/>
</dbReference>
<organism evidence="1 2">
    <name type="scientific">Sporosarcina newyorkensis</name>
    <dbReference type="NCBI Taxonomy" id="759851"/>
    <lineage>
        <taxon>Bacteria</taxon>
        <taxon>Bacillati</taxon>
        <taxon>Bacillota</taxon>
        <taxon>Bacilli</taxon>
        <taxon>Bacillales</taxon>
        <taxon>Caryophanaceae</taxon>
        <taxon>Sporosarcina</taxon>
    </lineage>
</organism>
<dbReference type="Proteomes" id="UP000190042">
    <property type="component" value="Unassembled WGS sequence"/>
</dbReference>
<dbReference type="InterPro" id="IPR003749">
    <property type="entry name" value="ThiS/MoaD-like"/>
</dbReference>
<dbReference type="CDD" id="cd00565">
    <property type="entry name" value="Ubl_ThiS"/>
    <property type="match status" value="1"/>
</dbReference>
<proteinExistence type="predicted"/>
<evidence type="ECO:0000313" key="2">
    <source>
        <dbReference type="Proteomes" id="UP000190042"/>
    </source>
</evidence>
<evidence type="ECO:0000313" key="1">
    <source>
        <dbReference type="EMBL" id="SKA98481.1"/>
    </source>
</evidence>
<dbReference type="SUPFAM" id="SSF54285">
    <property type="entry name" value="MoaD/ThiS"/>
    <property type="match status" value="1"/>
</dbReference>
<dbReference type="RefSeq" id="WP_078817565.1">
    <property type="nucleotide sequence ID" value="NZ_FUYJ01000003.1"/>
</dbReference>
<dbReference type="AlphaFoldDB" id="A0A1T4YAZ4"/>
<protein>
    <submittedName>
        <fullName evidence="1">Sulfur carrier protein</fullName>
    </submittedName>
</protein>
<accession>A0A1T4YAZ4</accession>
<name>A0A1T4YAZ4_9BACL</name>
<reference evidence="2" key="1">
    <citation type="submission" date="2017-02" db="EMBL/GenBank/DDBJ databases">
        <authorList>
            <person name="Varghese N."/>
            <person name="Submissions S."/>
        </authorList>
    </citation>
    <scope>NUCLEOTIDE SEQUENCE [LARGE SCALE GENOMIC DNA]</scope>
    <source>
        <strain evidence="2">DSM 23966</strain>
    </source>
</reference>
<gene>
    <name evidence="1" type="ORF">SAMN04244570_2086</name>
</gene>
<dbReference type="EMBL" id="FUYJ01000003">
    <property type="protein sequence ID" value="SKA98481.1"/>
    <property type="molecule type" value="Genomic_DNA"/>
</dbReference>
<dbReference type="InterPro" id="IPR010035">
    <property type="entry name" value="Thi_S"/>
</dbReference>
<dbReference type="InterPro" id="IPR012675">
    <property type="entry name" value="Beta-grasp_dom_sf"/>
</dbReference>
<dbReference type="PANTHER" id="PTHR34472">
    <property type="entry name" value="SULFUR CARRIER PROTEIN THIS"/>
    <property type="match status" value="1"/>
</dbReference>